<comment type="subcellular location">
    <subcellularLocation>
        <location evidence="1">Cell membrane</location>
        <topology evidence="1">Multi-pass membrane protein</topology>
    </subcellularLocation>
</comment>
<feature type="domain" description="ABC transmembrane type-1" evidence="11">
    <location>
        <begin position="43"/>
        <end position="326"/>
    </location>
</feature>
<dbReference type="RefSeq" id="WP_109623174.1">
    <property type="nucleotide sequence ID" value="NZ_QGDO01000012.1"/>
</dbReference>
<feature type="transmembrane region" description="Helical" evidence="9">
    <location>
        <begin position="266"/>
        <end position="287"/>
    </location>
</feature>
<dbReference type="GO" id="GO:0015421">
    <property type="term" value="F:ABC-type oligopeptide transporter activity"/>
    <property type="evidence" value="ECO:0007669"/>
    <property type="project" value="TreeGrafter"/>
</dbReference>
<dbReference type="PANTHER" id="PTHR43394:SF1">
    <property type="entry name" value="ATP-BINDING CASSETTE SUB-FAMILY B MEMBER 10, MITOCHONDRIAL"/>
    <property type="match status" value="1"/>
</dbReference>
<dbReference type="InterPro" id="IPR011527">
    <property type="entry name" value="ABC1_TM_dom"/>
</dbReference>
<evidence type="ECO:0000256" key="7">
    <source>
        <dbReference type="ARBA" id="ARBA00022989"/>
    </source>
</evidence>
<dbReference type="InterPro" id="IPR017871">
    <property type="entry name" value="ABC_transporter-like_CS"/>
</dbReference>
<organism evidence="12 13">
    <name type="scientific">Sediminitomix flava</name>
    <dbReference type="NCBI Taxonomy" id="379075"/>
    <lineage>
        <taxon>Bacteria</taxon>
        <taxon>Pseudomonadati</taxon>
        <taxon>Bacteroidota</taxon>
        <taxon>Cytophagia</taxon>
        <taxon>Cytophagales</taxon>
        <taxon>Flammeovirgaceae</taxon>
        <taxon>Sediminitomix</taxon>
    </lineage>
</organism>
<proteinExistence type="inferred from homology"/>
<sequence>MAFFRNLSKKKGEKEPAIGKEGFRALWGIFRFILPYKHYFIPGLICLFFSSTILMAFPYFIGELIGEAVKIQQNESETSLWGIAIILFAILGAQSIFSFFRVYLFAQANERAIADMRATLYEKFMFLPITFYDKRRSGELFSRITADVSSIQEAFSTTLAELIRQTLTLVVGIAFLLVINMKLTFFMIGTLPIVILSAVFFGKFIRKLSKETQDTVAKTNVVVEETLQAISTVKAFANEFLELTRYKKRLDDVVAISLRTATYRGVFISFIIFVLMGSIVVMLWFASNLVAQGEIGVDGLVSFAIYAVFIGGSIGGLGEIYSNLQKAVGATDRIEEILNQTEEPRKEGIKNESLQGEVSYENVKFAYPTRPDIEVLKGIDLNIKAGEKVALVGHSGAGKSTIIQTLLRFYDVSNGDIKIDGKSIGQFDLHTYRSQIGMVPQEVILFGGTIRENIAYGNPNATEEEIRMAAKKANALDFIEKFPEGLNTLVGERGVQLSGGQRQRVAIARAILRDPKILILDEATSSLDSASEKMVQDALEHLMQGRTTIIIAHRLSTIRKVDRIYVLDEGQVSESGTHSQLAEQDGMYQHLLSLQVEK</sequence>
<feature type="domain" description="ABC transporter" evidence="10">
    <location>
        <begin position="358"/>
        <end position="594"/>
    </location>
</feature>
<dbReference type="GO" id="GO:0005886">
    <property type="term" value="C:plasma membrane"/>
    <property type="evidence" value="ECO:0007669"/>
    <property type="project" value="UniProtKB-SubCell"/>
</dbReference>
<keyword evidence="5" id="KW-0547">Nucleotide-binding</keyword>
<keyword evidence="13" id="KW-1185">Reference proteome</keyword>
<feature type="transmembrane region" description="Helical" evidence="9">
    <location>
        <begin position="299"/>
        <end position="317"/>
    </location>
</feature>
<dbReference type="AlphaFoldDB" id="A0A315YVJ4"/>
<evidence type="ECO:0000256" key="1">
    <source>
        <dbReference type="ARBA" id="ARBA00004651"/>
    </source>
</evidence>
<dbReference type="GO" id="GO:0005524">
    <property type="term" value="F:ATP binding"/>
    <property type="evidence" value="ECO:0007669"/>
    <property type="project" value="UniProtKB-KW"/>
</dbReference>
<evidence type="ECO:0000256" key="3">
    <source>
        <dbReference type="ARBA" id="ARBA00022448"/>
    </source>
</evidence>
<feature type="transmembrane region" description="Helical" evidence="9">
    <location>
        <begin position="39"/>
        <end position="61"/>
    </location>
</feature>
<dbReference type="InterPro" id="IPR039421">
    <property type="entry name" value="Type_1_exporter"/>
</dbReference>
<gene>
    <name evidence="12" type="ORF">BC781_11230</name>
</gene>
<keyword evidence="7 9" id="KW-1133">Transmembrane helix</keyword>
<evidence type="ECO:0000256" key="6">
    <source>
        <dbReference type="ARBA" id="ARBA00022840"/>
    </source>
</evidence>
<dbReference type="OrthoDB" id="1522160at2"/>
<evidence type="ECO:0000256" key="8">
    <source>
        <dbReference type="ARBA" id="ARBA00023136"/>
    </source>
</evidence>
<dbReference type="Pfam" id="PF00005">
    <property type="entry name" value="ABC_tran"/>
    <property type="match status" value="1"/>
</dbReference>
<dbReference type="InterPro" id="IPR027417">
    <property type="entry name" value="P-loop_NTPase"/>
</dbReference>
<dbReference type="PROSITE" id="PS50929">
    <property type="entry name" value="ABC_TM1F"/>
    <property type="match status" value="1"/>
</dbReference>
<evidence type="ECO:0000256" key="9">
    <source>
        <dbReference type="SAM" id="Phobius"/>
    </source>
</evidence>
<dbReference type="GO" id="GO:0090374">
    <property type="term" value="P:oligopeptide export from mitochondrion"/>
    <property type="evidence" value="ECO:0007669"/>
    <property type="project" value="TreeGrafter"/>
</dbReference>
<dbReference type="PANTHER" id="PTHR43394">
    <property type="entry name" value="ATP-DEPENDENT PERMEASE MDL1, MITOCHONDRIAL"/>
    <property type="match status" value="1"/>
</dbReference>
<comment type="caution">
    <text evidence="12">The sequence shown here is derived from an EMBL/GenBank/DDBJ whole genome shotgun (WGS) entry which is preliminary data.</text>
</comment>
<protein>
    <submittedName>
        <fullName evidence="12">ABC transporter fused permease/ATP-binding protein</fullName>
    </submittedName>
</protein>
<keyword evidence="8 9" id="KW-0472">Membrane</keyword>
<dbReference type="SMART" id="SM00382">
    <property type="entry name" value="AAA"/>
    <property type="match status" value="1"/>
</dbReference>
<comment type="similarity">
    <text evidence="2">Belongs to the ABC transporter superfamily. ABCB family. Multidrug resistance exporter (TC 3.A.1.201) subfamily.</text>
</comment>
<keyword evidence="3" id="KW-0813">Transport</keyword>
<dbReference type="Proteomes" id="UP000245535">
    <property type="component" value="Unassembled WGS sequence"/>
</dbReference>
<evidence type="ECO:0000256" key="4">
    <source>
        <dbReference type="ARBA" id="ARBA00022692"/>
    </source>
</evidence>
<name>A0A315YVJ4_SEDFL</name>
<evidence type="ECO:0000313" key="12">
    <source>
        <dbReference type="EMBL" id="PWJ33683.1"/>
    </source>
</evidence>
<dbReference type="CDD" id="cd18576">
    <property type="entry name" value="ABC_6TM_bac_exporter_ABCB8_10_like"/>
    <property type="match status" value="1"/>
</dbReference>
<dbReference type="PROSITE" id="PS00211">
    <property type="entry name" value="ABC_TRANSPORTER_1"/>
    <property type="match status" value="1"/>
</dbReference>
<dbReference type="FunFam" id="3.40.50.300:FF:000205">
    <property type="entry name" value="ABC transporter B family member 4"/>
    <property type="match status" value="1"/>
</dbReference>
<feature type="transmembrane region" description="Helical" evidence="9">
    <location>
        <begin position="162"/>
        <end position="179"/>
    </location>
</feature>
<dbReference type="CDD" id="cd03249">
    <property type="entry name" value="ABC_MTABC3_MDL1_MDL2"/>
    <property type="match status" value="1"/>
</dbReference>
<keyword evidence="6 12" id="KW-0067">ATP-binding</keyword>
<dbReference type="Pfam" id="PF00664">
    <property type="entry name" value="ABC_membrane"/>
    <property type="match status" value="1"/>
</dbReference>
<feature type="transmembrane region" description="Helical" evidence="9">
    <location>
        <begin position="81"/>
        <end position="104"/>
    </location>
</feature>
<dbReference type="InterPro" id="IPR036640">
    <property type="entry name" value="ABC1_TM_sf"/>
</dbReference>
<accession>A0A315YVJ4</accession>
<feature type="transmembrane region" description="Helical" evidence="9">
    <location>
        <begin position="185"/>
        <end position="205"/>
    </location>
</feature>
<evidence type="ECO:0000256" key="5">
    <source>
        <dbReference type="ARBA" id="ARBA00022741"/>
    </source>
</evidence>
<dbReference type="PROSITE" id="PS50893">
    <property type="entry name" value="ABC_TRANSPORTER_2"/>
    <property type="match status" value="1"/>
</dbReference>
<dbReference type="GO" id="GO:0016887">
    <property type="term" value="F:ATP hydrolysis activity"/>
    <property type="evidence" value="ECO:0007669"/>
    <property type="project" value="InterPro"/>
</dbReference>
<dbReference type="SUPFAM" id="SSF90123">
    <property type="entry name" value="ABC transporter transmembrane region"/>
    <property type="match status" value="1"/>
</dbReference>
<evidence type="ECO:0000256" key="2">
    <source>
        <dbReference type="ARBA" id="ARBA00007577"/>
    </source>
</evidence>
<dbReference type="SUPFAM" id="SSF52540">
    <property type="entry name" value="P-loop containing nucleoside triphosphate hydrolases"/>
    <property type="match status" value="1"/>
</dbReference>
<dbReference type="InterPro" id="IPR003439">
    <property type="entry name" value="ABC_transporter-like_ATP-bd"/>
</dbReference>
<dbReference type="EMBL" id="QGDO01000012">
    <property type="protein sequence ID" value="PWJ33683.1"/>
    <property type="molecule type" value="Genomic_DNA"/>
</dbReference>
<dbReference type="InterPro" id="IPR003593">
    <property type="entry name" value="AAA+_ATPase"/>
</dbReference>
<evidence type="ECO:0000313" key="13">
    <source>
        <dbReference type="Proteomes" id="UP000245535"/>
    </source>
</evidence>
<reference evidence="12 13" key="1">
    <citation type="submission" date="2018-03" db="EMBL/GenBank/DDBJ databases">
        <title>Genomic Encyclopedia of Archaeal and Bacterial Type Strains, Phase II (KMG-II): from individual species to whole genera.</title>
        <authorList>
            <person name="Goeker M."/>
        </authorList>
    </citation>
    <scope>NUCLEOTIDE SEQUENCE [LARGE SCALE GENOMIC DNA]</scope>
    <source>
        <strain evidence="12 13">DSM 28229</strain>
    </source>
</reference>
<evidence type="ECO:0000259" key="11">
    <source>
        <dbReference type="PROSITE" id="PS50929"/>
    </source>
</evidence>
<dbReference type="Gene3D" id="1.20.1560.10">
    <property type="entry name" value="ABC transporter type 1, transmembrane domain"/>
    <property type="match status" value="1"/>
</dbReference>
<dbReference type="Gene3D" id="3.40.50.300">
    <property type="entry name" value="P-loop containing nucleotide triphosphate hydrolases"/>
    <property type="match status" value="1"/>
</dbReference>
<keyword evidence="4 9" id="KW-0812">Transmembrane</keyword>
<evidence type="ECO:0000259" key="10">
    <source>
        <dbReference type="PROSITE" id="PS50893"/>
    </source>
</evidence>